<dbReference type="OrthoDB" id="9768323at2"/>
<proteinExistence type="predicted"/>
<protein>
    <submittedName>
        <fullName evidence="3">Hydantoinase/oxoprolinase</fullName>
    </submittedName>
</protein>
<dbReference type="InterPro" id="IPR045079">
    <property type="entry name" value="Oxoprolinase-like"/>
</dbReference>
<feature type="domain" description="Hydantoinase A/oxoprolinase" evidence="1">
    <location>
        <begin position="180"/>
        <end position="460"/>
    </location>
</feature>
<dbReference type="PANTHER" id="PTHR11365">
    <property type="entry name" value="5-OXOPROLINASE RELATED"/>
    <property type="match status" value="1"/>
</dbReference>
<evidence type="ECO:0000313" key="4">
    <source>
        <dbReference type="Proteomes" id="UP000000378"/>
    </source>
</evidence>
<dbReference type="KEGG" id="slp:Slip_1074"/>
<dbReference type="Pfam" id="PF01968">
    <property type="entry name" value="Hydantoinase_A"/>
    <property type="match status" value="1"/>
</dbReference>
<feature type="domain" description="Hydantoinase/oxoprolinase N-terminal" evidence="2">
    <location>
        <begin position="3"/>
        <end position="158"/>
    </location>
</feature>
<dbReference type="Proteomes" id="UP000000378">
    <property type="component" value="Chromosome"/>
</dbReference>
<dbReference type="STRING" id="643648.Slip_1074"/>
<dbReference type="SUPFAM" id="SSF53067">
    <property type="entry name" value="Actin-like ATPase domain"/>
    <property type="match status" value="1"/>
</dbReference>
<dbReference type="Pfam" id="PF05378">
    <property type="entry name" value="Hydant_A_N"/>
    <property type="match status" value="1"/>
</dbReference>
<dbReference type="AlphaFoldDB" id="D7CMB7"/>
<dbReference type="GO" id="GO:0017168">
    <property type="term" value="F:5-oxoprolinase (ATP-hydrolyzing) activity"/>
    <property type="evidence" value="ECO:0007669"/>
    <property type="project" value="TreeGrafter"/>
</dbReference>
<gene>
    <name evidence="3" type="ordered locus">Slip_1074</name>
</gene>
<name>D7CMB7_SYNLT</name>
<organism evidence="3 4">
    <name type="scientific">Syntrophothermus lipocalidus (strain DSM 12680 / TGB-C1)</name>
    <dbReference type="NCBI Taxonomy" id="643648"/>
    <lineage>
        <taxon>Bacteria</taxon>
        <taxon>Bacillati</taxon>
        <taxon>Bacillota</taxon>
        <taxon>Clostridia</taxon>
        <taxon>Eubacteriales</taxon>
        <taxon>Syntrophomonadaceae</taxon>
        <taxon>Syntrophothermus</taxon>
    </lineage>
</organism>
<evidence type="ECO:0000259" key="2">
    <source>
        <dbReference type="Pfam" id="PF05378"/>
    </source>
</evidence>
<accession>D7CMB7</accession>
<reference evidence="3 4" key="2">
    <citation type="journal article" date="2010" name="Stand. Genomic Sci.">
        <title>Complete genome sequence of Syntrophothermus lipocalidus type strain (TGB-C1).</title>
        <authorList>
            <person name="Djao O.D."/>
            <person name="Zhang X."/>
            <person name="Lucas S."/>
            <person name="Lapidus A."/>
            <person name="Del Rio T.G."/>
            <person name="Nolan M."/>
            <person name="Tice H."/>
            <person name="Cheng J.F."/>
            <person name="Han C."/>
            <person name="Tapia R."/>
            <person name="Goodwin L."/>
            <person name="Pitluck S."/>
            <person name="Liolios K."/>
            <person name="Ivanova N."/>
            <person name="Mavromatis K."/>
            <person name="Mikhailova N."/>
            <person name="Ovchinnikova G."/>
            <person name="Pati A."/>
            <person name="Brambilla E."/>
            <person name="Chen A."/>
            <person name="Palaniappan K."/>
            <person name="Land M."/>
            <person name="Hauser L."/>
            <person name="Chang Y.J."/>
            <person name="Jeffries C.D."/>
            <person name="Rohde M."/>
            <person name="Sikorski J."/>
            <person name="Spring S."/>
            <person name="Goker M."/>
            <person name="Detter J.C."/>
            <person name="Woyke T."/>
            <person name="Bristow J."/>
            <person name="Eisen J.A."/>
            <person name="Markowitz V."/>
            <person name="Hugenholtz P."/>
            <person name="Kyrpides N.C."/>
            <person name="Klenk H.P."/>
        </authorList>
    </citation>
    <scope>NUCLEOTIDE SEQUENCE [LARGE SCALE GENOMIC DNA]</scope>
    <source>
        <strain evidence="4">DSM 12680 / TGB-C1</strain>
    </source>
</reference>
<dbReference type="RefSeq" id="WP_013175254.1">
    <property type="nucleotide sequence ID" value="NC_014220.1"/>
</dbReference>
<dbReference type="GO" id="GO:0005829">
    <property type="term" value="C:cytosol"/>
    <property type="evidence" value="ECO:0007669"/>
    <property type="project" value="TreeGrafter"/>
</dbReference>
<dbReference type="InterPro" id="IPR008040">
    <property type="entry name" value="Hydant_A_N"/>
</dbReference>
<reference evidence="4" key="1">
    <citation type="journal article" date="2010" name="Stand. Genomic Sci.">
        <title>Complete genome sequence of Syntrophothermus lipocalidus type strain (TGB-C1T).</title>
        <authorList>
            <consortium name="US DOE Joint Genome Institute (JGI-PGF)"/>
            <person name="Djao O."/>
            <person name="Zhang X."/>
            <person name="Lucas S."/>
            <person name="Lapidus A."/>
            <person name="Glavina Del Rio T."/>
            <person name="Nolan M."/>
            <person name="Tice H."/>
            <person name="Cheng J."/>
            <person name="Han C."/>
            <person name="Tapia R."/>
            <person name="Goodwin L."/>
            <person name="Pitluck S."/>
            <person name="Liolios K."/>
            <person name="Ivanova N."/>
            <person name="Mavromatis K."/>
            <person name="Mikhailova N."/>
            <person name="Ovchinnikova G."/>
            <person name="Pati A."/>
            <person name="Brambilla E."/>
            <person name="Chen A."/>
            <person name="Palaniappan K."/>
            <person name="Land M."/>
            <person name="Hauser L."/>
            <person name="Chang Y."/>
            <person name="Jeffries C."/>
            <person name="Rohde M."/>
            <person name="Sikorski J."/>
            <person name="Spring S."/>
            <person name="Goker M."/>
            <person name="Detter J."/>
            <person name="Woyke T."/>
            <person name="Bristow J."/>
            <person name="Eisen J."/>
            <person name="Markowitz V."/>
            <person name="Hugenholtz P."/>
            <person name="Kyrpides N."/>
            <person name="Klenk H."/>
        </authorList>
    </citation>
    <scope>NUCLEOTIDE SEQUENCE [LARGE SCALE GENOMIC DNA]</scope>
    <source>
        <strain evidence="4">DSM 12680 / TGB-C1</strain>
    </source>
</reference>
<dbReference type="eggNOG" id="COG0145">
    <property type="taxonomic scope" value="Bacteria"/>
</dbReference>
<dbReference type="GO" id="GO:0006749">
    <property type="term" value="P:glutathione metabolic process"/>
    <property type="evidence" value="ECO:0007669"/>
    <property type="project" value="TreeGrafter"/>
</dbReference>
<dbReference type="EMBL" id="CP002048">
    <property type="protein sequence ID" value="ADI01852.1"/>
    <property type="molecule type" value="Genomic_DNA"/>
</dbReference>
<dbReference type="InterPro" id="IPR043129">
    <property type="entry name" value="ATPase_NBD"/>
</dbReference>
<sequence length="557" mass="60260">MLVGIDVGGTFTDGVLLAEGEVINSVKQPTDEENLKESILAVLDELIKGTDPTRIKRVVLSTTLVTNLLATGKGERTALVLIPGPGLNLQHLDLAPNSYTVEGAVDFRGRVISSIKRTQVAEVGKDIAGHGIRKVAVVGKFSQRNNSLEAEAREILMEQYPHFEVFLGSEVSGQLNFLRRAVTTYYTAMTRSTWDRFAREIQEALVQRGIGTGCDILKADGGTMPLEVSVKYPCETVFSGPAASAMGAYALTMDKRTSVVVDIGGTTSDLALILEGKPLYASKGAVIDGKYTHVRAFAVRSVALGGDSTVRWNGSEVVIGPDREGVAACFGGPRATPTDAFNLLEGGKLGRLDLSQAALERVAGEARLPVEELARQVVEKVVELLETNVKDMFKSWEQEPAYRVWEIVNRRKVSLDRAIGIGAAAEAFIPTLARRLGCEAFIHRYSPVANALGAGVARPTLSIVLHADTQRQTYSLDIGGVSGTIGSRVQLEDVKKLAREHLEQLANDRGIGHYARQSEFFLEEQFNVIRGWSTVGKLFDVGIQIAPGVIDEFKGVK</sequence>
<evidence type="ECO:0000259" key="1">
    <source>
        <dbReference type="Pfam" id="PF01968"/>
    </source>
</evidence>
<keyword evidence="4" id="KW-1185">Reference proteome</keyword>
<dbReference type="HOGENOM" id="CLU_014140_2_0_9"/>
<dbReference type="InterPro" id="IPR002821">
    <property type="entry name" value="Hydantoinase_A"/>
</dbReference>
<dbReference type="PANTHER" id="PTHR11365:SF2">
    <property type="entry name" value="5-OXOPROLINASE"/>
    <property type="match status" value="1"/>
</dbReference>
<evidence type="ECO:0000313" key="3">
    <source>
        <dbReference type="EMBL" id="ADI01852.1"/>
    </source>
</evidence>